<evidence type="ECO:0000313" key="2">
    <source>
        <dbReference type="EMBL" id="MCP2365769.1"/>
    </source>
</evidence>
<feature type="region of interest" description="Disordered" evidence="1">
    <location>
        <begin position="1"/>
        <end position="25"/>
    </location>
</feature>
<evidence type="ECO:0000313" key="3">
    <source>
        <dbReference type="Proteomes" id="UP001139648"/>
    </source>
</evidence>
<protein>
    <submittedName>
        <fullName evidence="2">Uncharacterized protein</fullName>
    </submittedName>
</protein>
<evidence type="ECO:0000256" key="1">
    <source>
        <dbReference type="SAM" id="MobiDB-lite"/>
    </source>
</evidence>
<accession>A0A9X2KAM3</accession>
<dbReference type="RefSeq" id="WP_253760280.1">
    <property type="nucleotide sequence ID" value="NZ_BAABKA010000019.1"/>
</dbReference>
<dbReference type="Proteomes" id="UP001139648">
    <property type="component" value="Unassembled WGS sequence"/>
</dbReference>
<sequence>MATDQVTATKTSKQPHTQDPAKDPAYMITSAEMRDLKDLKEFRLALQMIHGVDPCEDCPETPFRALWKAFKDEADADRVVKAILRVAASMVADLCPSSHDSSPAPDDTSESRLDLLRKYAGLYLINFHPHALPQTAAPSAQSTDEPD</sequence>
<keyword evidence="3" id="KW-1185">Reference proteome</keyword>
<name>A0A9X2KAM3_9ACTN</name>
<organism evidence="2 3">
    <name type="scientific">Nonomuraea thailandensis</name>
    <dbReference type="NCBI Taxonomy" id="1188745"/>
    <lineage>
        <taxon>Bacteria</taxon>
        <taxon>Bacillati</taxon>
        <taxon>Actinomycetota</taxon>
        <taxon>Actinomycetes</taxon>
        <taxon>Streptosporangiales</taxon>
        <taxon>Streptosporangiaceae</taxon>
        <taxon>Nonomuraea</taxon>
    </lineage>
</organism>
<feature type="compositionally biased region" description="Polar residues" evidence="1">
    <location>
        <begin position="1"/>
        <end position="17"/>
    </location>
</feature>
<dbReference type="EMBL" id="JAMZEB010000004">
    <property type="protein sequence ID" value="MCP2365769.1"/>
    <property type="molecule type" value="Genomic_DNA"/>
</dbReference>
<proteinExistence type="predicted"/>
<gene>
    <name evidence="2" type="ORF">HD597_012873</name>
</gene>
<comment type="caution">
    <text evidence="2">The sequence shown here is derived from an EMBL/GenBank/DDBJ whole genome shotgun (WGS) entry which is preliminary data.</text>
</comment>
<reference evidence="2" key="1">
    <citation type="submission" date="2022-06" db="EMBL/GenBank/DDBJ databases">
        <title>Sequencing the genomes of 1000 actinobacteria strains.</title>
        <authorList>
            <person name="Klenk H.-P."/>
        </authorList>
    </citation>
    <scope>NUCLEOTIDE SEQUENCE</scope>
    <source>
        <strain evidence="2">DSM 46694</strain>
    </source>
</reference>
<dbReference type="AlphaFoldDB" id="A0A9X2KAM3"/>